<keyword evidence="5" id="KW-0539">Nucleus</keyword>
<reference evidence="8 9" key="1">
    <citation type="submission" date="2021-09" db="EMBL/GenBank/DDBJ databases">
        <title>Genomic insights and catalytic innovation underlie evolution of tropane alkaloids biosynthesis.</title>
        <authorList>
            <person name="Wang Y.-J."/>
            <person name="Tian T."/>
            <person name="Huang J.-P."/>
            <person name="Huang S.-X."/>
        </authorList>
    </citation>
    <scope>NUCLEOTIDE SEQUENCE [LARGE SCALE GENOMIC DNA]</scope>
    <source>
        <strain evidence="8">KIB-2018</strain>
        <tissue evidence="8">Leaf</tissue>
    </source>
</reference>
<accession>A0AAV8T0N6</accession>
<dbReference type="PANTHER" id="PTHR16223">
    <property type="entry name" value="TRANSCRIPTION FACTOR BHLH83-RELATED"/>
    <property type="match status" value="1"/>
</dbReference>
<feature type="domain" description="BHLH" evidence="7">
    <location>
        <begin position="171"/>
        <end position="220"/>
    </location>
</feature>
<evidence type="ECO:0000259" key="7">
    <source>
        <dbReference type="PROSITE" id="PS50888"/>
    </source>
</evidence>
<evidence type="ECO:0000256" key="1">
    <source>
        <dbReference type="ARBA" id="ARBA00004123"/>
    </source>
</evidence>
<feature type="region of interest" description="Disordered" evidence="6">
    <location>
        <begin position="135"/>
        <end position="163"/>
    </location>
</feature>
<dbReference type="CDD" id="cd11393">
    <property type="entry name" value="bHLH_AtbHLH_like"/>
    <property type="match status" value="1"/>
</dbReference>
<dbReference type="GO" id="GO:0005634">
    <property type="term" value="C:nucleus"/>
    <property type="evidence" value="ECO:0007669"/>
    <property type="project" value="UniProtKB-SubCell"/>
</dbReference>
<dbReference type="EMBL" id="JAIWQS010000007">
    <property type="protein sequence ID" value="KAJ8760316.1"/>
    <property type="molecule type" value="Genomic_DNA"/>
</dbReference>
<dbReference type="AlphaFoldDB" id="A0AAV8T0N6"/>
<evidence type="ECO:0000256" key="5">
    <source>
        <dbReference type="ARBA" id="ARBA00023242"/>
    </source>
</evidence>
<dbReference type="InterPro" id="IPR011598">
    <property type="entry name" value="bHLH_dom"/>
</dbReference>
<protein>
    <recommendedName>
        <fullName evidence="7">BHLH domain-containing protein</fullName>
    </recommendedName>
</protein>
<name>A0AAV8T0N6_9ROSI</name>
<evidence type="ECO:0000256" key="3">
    <source>
        <dbReference type="ARBA" id="ARBA00023125"/>
    </source>
</evidence>
<evidence type="ECO:0000313" key="8">
    <source>
        <dbReference type="EMBL" id="KAJ8760316.1"/>
    </source>
</evidence>
<comment type="caution">
    <text evidence="8">The sequence shown here is derived from an EMBL/GenBank/DDBJ whole genome shotgun (WGS) entry which is preliminary data.</text>
</comment>
<evidence type="ECO:0000256" key="6">
    <source>
        <dbReference type="SAM" id="MobiDB-lite"/>
    </source>
</evidence>
<keyword evidence="4" id="KW-0804">Transcription</keyword>
<organism evidence="8 9">
    <name type="scientific">Erythroxylum novogranatense</name>
    <dbReference type="NCBI Taxonomy" id="1862640"/>
    <lineage>
        <taxon>Eukaryota</taxon>
        <taxon>Viridiplantae</taxon>
        <taxon>Streptophyta</taxon>
        <taxon>Embryophyta</taxon>
        <taxon>Tracheophyta</taxon>
        <taxon>Spermatophyta</taxon>
        <taxon>Magnoliopsida</taxon>
        <taxon>eudicotyledons</taxon>
        <taxon>Gunneridae</taxon>
        <taxon>Pentapetalae</taxon>
        <taxon>rosids</taxon>
        <taxon>fabids</taxon>
        <taxon>Malpighiales</taxon>
        <taxon>Erythroxylaceae</taxon>
        <taxon>Erythroxylum</taxon>
    </lineage>
</organism>
<comment type="subcellular location">
    <subcellularLocation>
        <location evidence="1">Nucleus</location>
    </subcellularLocation>
</comment>
<keyword evidence="3" id="KW-0238">DNA-binding</keyword>
<dbReference type="Proteomes" id="UP001159364">
    <property type="component" value="Linkage Group LG07"/>
</dbReference>
<sequence length="275" mass="30568">MRNAILPLVSSQLYNFGSDEAQVSNLEVSTSVNELNVHATDFYSEPSILDDSNQLADGGFMIPYQSLISNQSASIGFLEYRPSRYQYSPSSFNNISHPLMQCSQAILPETKMDCQATNTVKGSIAVNNGVLQRDTGDLNESGTGAQIERNKNKRKKASSEGKLWRAQDTKANNIQANKIPVRRSQKLSDKITALQKLVSPYGKTDTASVLQEACLYIRLLQEQIQNLFQMMSDTYNKESPLHQSLGTEGEQVTDIRSRGFCLVPISLIQSISQEF</sequence>
<keyword evidence="2" id="KW-0805">Transcription regulation</keyword>
<dbReference type="GO" id="GO:0000978">
    <property type="term" value="F:RNA polymerase II cis-regulatory region sequence-specific DNA binding"/>
    <property type="evidence" value="ECO:0007669"/>
    <property type="project" value="TreeGrafter"/>
</dbReference>
<dbReference type="Pfam" id="PF00010">
    <property type="entry name" value="HLH"/>
    <property type="match status" value="1"/>
</dbReference>
<evidence type="ECO:0000256" key="4">
    <source>
        <dbReference type="ARBA" id="ARBA00023163"/>
    </source>
</evidence>
<evidence type="ECO:0000256" key="2">
    <source>
        <dbReference type="ARBA" id="ARBA00023015"/>
    </source>
</evidence>
<dbReference type="GO" id="GO:0046983">
    <property type="term" value="F:protein dimerization activity"/>
    <property type="evidence" value="ECO:0007669"/>
    <property type="project" value="InterPro"/>
</dbReference>
<dbReference type="PROSITE" id="PS50888">
    <property type="entry name" value="BHLH"/>
    <property type="match status" value="1"/>
</dbReference>
<keyword evidence="9" id="KW-1185">Reference proteome</keyword>
<dbReference type="InterPro" id="IPR045239">
    <property type="entry name" value="bHLH95_bHLH"/>
</dbReference>
<dbReference type="PANTHER" id="PTHR16223:SF138">
    <property type="entry name" value="TRANSCRIPTION FACTOR BHLH103-LIKE"/>
    <property type="match status" value="1"/>
</dbReference>
<dbReference type="GO" id="GO:0000981">
    <property type="term" value="F:DNA-binding transcription factor activity, RNA polymerase II-specific"/>
    <property type="evidence" value="ECO:0007669"/>
    <property type="project" value="TreeGrafter"/>
</dbReference>
<dbReference type="InterPro" id="IPR036638">
    <property type="entry name" value="HLH_DNA-bd_sf"/>
</dbReference>
<dbReference type="Gene3D" id="4.10.280.10">
    <property type="entry name" value="Helix-loop-helix DNA-binding domain"/>
    <property type="match status" value="1"/>
</dbReference>
<proteinExistence type="predicted"/>
<gene>
    <name evidence="8" type="ORF">K2173_011869</name>
</gene>
<dbReference type="SUPFAM" id="SSF47459">
    <property type="entry name" value="HLH, helix-loop-helix DNA-binding domain"/>
    <property type="match status" value="1"/>
</dbReference>
<evidence type="ECO:0000313" key="9">
    <source>
        <dbReference type="Proteomes" id="UP001159364"/>
    </source>
</evidence>
<dbReference type="InterPro" id="IPR045843">
    <property type="entry name" value="IND-like"/>
</dbReference>